<dbReference type="InterPro" id="IPR036010">
    <property type="entry name" value="2Fe-2S_ferredoxin-like_sf"/>
</dbReference>
<feature type="domain" description="2Fe-2S ferredoxin-type" evidence="2">
    <location>
        <begin position="9"/>
        <end position="92"/>
    </location>
</feature>
<dbReference type="Pfam" id="PF13510">
    <property type="entry name" value="Fer2_4"/>
    <property type="match status" value="1"/>
</dbReference>
<evidence type="ECO:0000256" key="1">
    <source>
        <dbReference type="ARBA" id="ARBA00023002"/>
    </source>
</evidence>
<protein>
    <submittedName>
        <fullName evidence="3">Ferredoxin</fullName>
    </submittedName>
</protein>
<keyword evidence="4" id="KW-1185">Reference proteome</keyword>
<dbReference type="EMBL" id="CYGY02000050">
    <property type="protein sequence ID" value="SIT46253.1"/>
    <property type="molecule type" value="Genomic_DNA"/>
</dbReference>
<proteinExistence type="predicted"/>
<keyword evidence="1" id="KW-0560">Oxidoreductase</keyword>
<accession>A0A1N7SFS9</accession>
<comment type="caution">
    <text evidence="3">The sequence shown here is derived from an EMBL/GenBank/DDBJ whole genome shotgun (WGS) entry which is preliminary data.</text>
</comment>
<dbReference type="PROSITE" id="PS51085">
    <property type="entry name" value="2FE2S_FER_2"/>
    <property type="match status" value="1"/>
</dbReference>
<evidence type="ECO:0000313" key="4">
    <source>
        <dbReference type="Proteomes" id="UP000195569"/>
    </source>
</evidence>
<dbReference type="Gene3D" id="3.10.20.440">
    <property type="entry name" value="2Fe-2S iron-sulphur cluster binding domain, sarcosine oxidase, alpha subunit, N-terminal domain"/>
    <property type="match status" value="1"/>
</dbReference>
<dbReference type="OrthoDB" id="573392at2"/>
<organism evidence="3 4">
    <name type="scientific">Paraburkholderia piptadeniae</name>
    <dbReference type="NCBI Taxonomy" id="1701573"/>
    <lineage>
        <taxon>Bacteria</taxon>
        <taxon>Pseudomonadati</taxon>
        <taxon>Pseudomonadota</taxon>
        <taxon>Betaproteobacteria</taxon>
        <taxon>Burkholderiales</taxon>
        <taxon>Burkholderiaceae</taxon>
        <taxon>Paraburkholderia</taxon>
    </lineage>
</organism>
<dbReference type="GO" id="GO:0051536">
    <property type="term" value="F:iron-sulfur cluster binding"/>
    <property type="evidence" value="ECO:0007669"/>
    <property type="project" value="InterPro"/>
</dbReference>
<evidence type="ECO:0000259" key="2">
    <source>
        <dbReference type="PROSITE" id="PS51085"/>
    </source>
</evidence>
<gene>
    <name evidence="3" type="ORF">BN2476_500130</name>
</gene>
<evidence type="ECO:0000313" key="3">
    <source>
        <dbReference type="EMBL" id="SIT46253.1"/>
    </source>
</evidence>
<dbReference type="Proteomes" id="UP000195569">
    <property type="component" value="Unassembled WGS sequence"/>
</dbReference>
<dbReference type="GO" id="GO:0016491">
    <property type="term" value="F:oxidoreductase activity"/>
    <property type="evidence" value="ECO:0007669"/>
    <property type="project" value="UniProtKB-KW"/>
</dbReference>
<reference evidence="3" key="1">
    <citation type="submission" date="2016-12" db="EMBL/GenBank/DDBJ databases">
        <authorList>
            <person name="Moulin L."/>
        </authorList>
    </citation>
    <scope>NUCLEOTIDE SEQUENCE [LARGE SCALE GENOMIC DNA]</scope>
    <source>
        <strain evidence="3">STM 7183</strain>
    </source>
</reference>
<dbReference type="AlphaFoldDB" id="A0A1N7SFS9"/>
<dbReference type="InterPro" id="IPR042204">
    <property type="entry name" value="2Fe-2S-bd_N"/>
</dbReference>
<dbReference type="SUPFAM" id="SSF54292">
    <property type="entry name" value="2Fe-2S ferredoxin-like"/>
    <property type="match status" value="1"/>
</dbReference>
<dbReference type="InterPro" id="IPR001041">
    <property type="entry name" value="2Fe-2S_ferredoxin-type"/>
</dbReference>
<sequence>MSDSDAQRARVRVVIDGESVDVDEGMTVAAALAVCGASMSGTRASVTGELRSALCGMGICHECRVTVDGRAHVLACQTLCRDGQIIQTARPR</sequence>
<name>A0A1N7SFS9_9BURK</name>
<dbReference type="RefSeq" id="WP_087736993.1">
    <property type="nucleotide sequence ID" value="NZ_CYGY02000050.1"/>
</dbReference>